<feature type="chain" id="PRO_5005266970" description="Lipoprotein" evidence="1">
    <location>
        <begin position="21"/>
        <end position="240"/>
    </location>
</feature>
<accession>A0A0J5X101</accession>
<reference evidence="2 3" key="1">
    <citation type="submission" date="2015-05" db="EMBL/GenBank/DDBJ databases">
        <title>Draft genome of Burkholderia cepacia LK29.</title>
        <authorList>
            <person name="Chan X.Y."/>
        </authorList>
    </citation>
    <scope>NUCLEOTIDE SEQUENCE [LARGE SCALE GENOMIC DNA]</scope>
    <source>
        <strain evidence="2 3">LK29</strain>
    </source>
</reference>
<protein>
    <recommendedName>
        <fullName evidence="4">Lipoprotein</fullName>
    </recommendedName>
</protein>
<proteinExistence type="predicted"/>
<feature type="signal peptide" evidence="1">
    <location>
        <begin position="1"/>
        <end position="20"/>
    </location>
</feature>
<dbReference type="PATRIC" id="fig|292.27.peg.1098"/>
<comment type="caution">
    <text evidence="2">The sequence shown here is derived from an EMBL/GenBank/DDBJ whole genome shotgun (WGS) entry which is preliminary data.</text>
</comment>
<keyword evidence="1" id="KW-0732">Signal</keyword>
<dbReference type="AlphaFoldDB" id="A0A0J5X101"/>
<sequence>MKVMAILVAVLAVLPSGAAAESYDSYEAFYAARPGAVFHGPIGRETDPNEPDAHVLHAYSDKPGNFAVLHGKLEQTALDIELWQDRIAINGRTYRFARATAFPGERASDIFPDSANVYVAGRTAAHRPLICVEGNGSASGEAASRYQQIFLLMDPLARRPAFLQLPGLLSSCRAVVVTRDGKLAFPKNGYLFDDARAARTGLRVEYYTFDGRRFAQTRDALRLGFDTPENPFRFSLRDSD</sequence>
<gene>
    <name evidence="2" type="ORF">VL15_07960</name>
</gene>
<evidence type="ECO:0000313" key="2">
    <source>
        <dbReference type="EMBL" id="KML60729.1"/>
    </source>
</evidence>
<evidence type="ECO:0000256" key="1">
    <source>
        <dbReference type="SAM" id="SignalP"/>
    </source>
</evidence>
<evidence type="ECO:0008006" key="4">
    <source>
        <dbReference type="Google" id="ProtNLM"/>
    </source>
</evidence>
<dbReference type="RefSeq" id="WP_048244668.1">
    <property type="nucleotide sequence ID" value="NZ_LDWR01000013.1"/>
</dbReference>
<name>A0A0J5X101_BURCE</name>
<organism evidence="2 3">
    <name type="scientific">Burkholderia cepacia</name>
    <name type="common">Pseudomonas cepacia</name>
    <dbReference type="NCBI Taxonomy" id="292"/>
    <lineage>
        <taxon>Bacteria</taxon>
        <taxon>Pseudomonadati</taxon>
        <taxon>Pseudomonadota</taxon>
        <taxon>Betaproteobacteria</taxon>
        <taxon>Burkholderiales</taxon>
        <taxon>Burkholderiaceae</taxon>
        <taxon>Burkholderia</taxon>
        <taxon>Burkholderia cepacia complex</taxon>
    </lineage>
</organism>
<evidence type="ECO:0000313" key="3">
    <source>
        <dbReference type="Proteomes" id="UP000036338"/>
    </source>
</evidence>
<dbReference type="Proteomes" id="UP000036338">
    <property type="component" value="Unassembled WGS sequence"/>
</dbReference>
<dbReference type="EMBL" id="LDWR01000013">
    <property type="protein sequence ID" value="KML60729.1"/>
    <property type="molecule type" value="Genomic_DNA"/>
</dbReference>